<comment type="caution">
    <text evidence="5">The sequence shown here is derived from an EMBL/GenBank/DDBJ whole genome shotgun (WGS) entry which is preliminary data.</text>
</comment>
<evidence type="ECO:0000313" key="5">
    <source>
        <dbReference type="EMBL" id="KAF7554796.1"/>
    </source>
</evidence>
<keyword evidence="2" id="KW-0012">Acyltransferase</keyword>
<dbReference type="InterPro" id="IPR016181">
    <property type="entry name" value="Acyl_CoA_acyltransferase"/>
</dbReference>
<dbReference type="AlphaFoldDB" id="A0A9P5HG42"/>
<organism evidence="5 6">
    <name type="scientific">Cylindrodendrum hubeiense</name>
    <dbReference type="NCBI Taxonomy" id="595255"/>
    <lineage>
        <taxon>Eukaryota</taxon>
        <taxon>Fungi</taxon>
        <taxon>Dikarya</taxon>
        <taxon>Ascomycota</taxon>
        <taxon>Pezizomycotina</taxon>
        <taxon>Sordariomycetes</taxon>
        <taxon>Hypocreomycetidae</taxon>
        <taxon>Hypocreales</taxon>
        <taxon>Nectriaceae</taxon>
        <taxon>Cylindrodendrum</taxon>
    </lineage>
</organism>
<dbReference type="InterPro" id="IPR051016">
    <property type="entry name" value="Diverse_Substrate_AcTransf"/>
</dbReference>
<evidence type="ECO:0000259" key="4">
    <source>
        <dbReference type="PROSITE" id="PS51186"/>
    </source>
</evidence>
<gene>
    <name evidence="5" type="ORF">G7Z17_g2673</name>
</gene>
<proteinExistence type="predicted"/>
<dbReference type="SUPFAM" id="SSF55729">
    <property type="entry name" value="Acyl-CoA N-acyltransferases (Nat)"/>
    <property type="match status" value="1"/>
</dbReference>
<dbReference type="PROSITE" id="PS51186">
    <property type="entry name" value="GNAT"/>
    <property type="match status" value="1"/>
</dbReference>
<evidence type="ECO:0000256" key="1">
    <source>
        <dbReference type="ARBA" id="ARBA00022679"/>
    </source>
</evidence>
<dbReference type="PANTHER" id="PTHR10545:SF29">
    <property type="entry name" value="GH14572P-RELATED"/>
    <property type="match status" value="1"/>
</dbReference>
<feature type="domain" description="N-acetyltransferase" evidence="4">
    <location>
        <begin position="13"/>
        <end position="188"/>
    </location>
</feature>
<dbReference type="GO" id="GO:0008080">
    <property type="term" value="F:N-acetyltransferase activity"/>
    <property type="evidence" value="ECO:0007669"/>
    <property type="project" value="TreeGrafter"/>
</dbReference>
<reference evidence="5" key="1">
    <citation type="submission" date="2020-03" db="EMBL/GenBank/DDBJ databases">
        <title>Draft Genome Sequence of Cylindrodendrum hubeiense.</title>
        <authorList>
            <person name="Buettner E."/>
            <person name="Kellner H."/>
        </authorList>
    </citation>
    <scope>NUCLEOTIDE SEQUENCE</scope>
    <source>
        <strain evidence="5">IHI 201604</strain>
    </source>
</reference>
<dbReference type="PANTHER" id="PTHR10545">
    <property type="entry name" value="DIAMINE N-ACETYLTRANSFERASE"/>
    <property type="match status" value="1"/>
</dbReference>
<evidence type="ECO:0000256" key="3">
    <source>
        <dbReference type="SAM" id="MobiDB-lite"/>
    </source>
</evidence>
<sequence>MTQSTSTMVSASGSIRHARREDVPAILYLIRQLAECEGETKSMEATESKLESTIAFGPPNSNTKLSATEPSEPTSPAKPVRCLLAIDETGKAVGVAIYFYSYSTWQAKPGVFLEDLFVLPTERGKGFGKRLLAELAKEVANIEGGRLEWNVFRANKAGIKFYESAGANLRHELIKMRVDGGDLNRLASITQR</sequence>
<dbReference type="InterPro" id="IPR000182">
    <property type="entry name" value="GNAT_dom"/>
</dbReference>
<dbReference type="OrthoDB" id="7305308at2759"/>
<feature type="compositionally biased region" description="Polar residues" evidence="3">
    <location>
        <begin position="59"/>
        <end position="74"/>
    </location>
</feature>
<protein>
    <recommendedName>
        <fullName evidence="4">N-acetyltransferase domain-containing protein</fullName>
    </recommendedName>
</protein>
<dbReference type="CDD" id="cd04301">
    <property type="entry name" value="NAT_SF"/>
    <property type="match status" value="1"/>
</dbReference>
<accession>A0A9P5HG42</accession>
<keyword evidence="1" id="KW-0808">Transferase</keyword>
<dbReference type="EMBL" id="JAANBB010000028">
    <property type="protein sequence ID" value="KAF7554796.1"/>
    <property type="molecule type" value="Genomic_DNA"/>
</dbReference>
<dbReference type="Proteomes" id="UP000722485">
    <property type="component" value="Unassembled WGS sequence"/>
</dbReference>
<dbReference type="Gene3D" id="3.40.630.30">
    <property type="match status" value="1"/>
</dbReference>
<evidence type="ECO:0000256" key="2">
    <source>
        <dbReference type="ARBA" id="ARBA00023315"/>
    </source>
</evidence>
<name>A0A9P5HG42_9HYPO</name>
<dbReference type="Pfam" id="PF00583">
    <property type="entry name" value="Acetyltransf_1"/>
    <property type="match status" value="1"/>
</dbReference>
<keyword evidence="6" id="KW-1185">Reference proteome</keyword>
<evidence type="ECO:0000313" key="6">
    <source>
        <dbReference type="Proteomes" id="UP000722485"/>
    </source>
</evidence>
<feature type="region of interest" description="Disordered" evidence="3">
    <location>
        <begin position="42"/>
        <end position="77"/>
    </location>
</feature>